<dbReference type="GO" id="GO:0000160">
    <property type="term" value="P:phosphorelay signal transduction system"/>
    <property type="evidence" value="ECO:0007669"/>
    <property type="project" value="UniProtKB-KW"/>
</dbReference>
<dbReference type="SUPFAM" id="SSF52172">
    <property type="entry name" value="CheY-like"/>
    <property type="match status" value="1"/>
</dbReference>
<name>A0AAV1XPJ3_LUPLU</name>
<comment type="caution">
    <text evidence="7">The sequence shown here is derived from an EMBL/GenBank/DDBJ whole genome shotgun (WGS) entry which is preliminary data.</text>
</comment>
<dbReference type="InterPro" id="IPR011006">
    <property type="entry name" value="CheY-like_superfamily"/>
</dbReference>
<evidence type="ECO:0000256" key="5">
    <source>
        <dbReference type="SAM" id="MobiDB-lite"/>
    </source>
</evidence>
<dbReference type="PANTHER" id="PTHR43874:SF7">
    <property type="entry name" value="TWO-COMPONENT RESPONSE REGULATOR ARR10"/>
    <property type="match status" value="1"/>
</dbReference>
<gene>
    <name evidence="7" type="ORF">LLUT_LOCUS24207</name>
</gene>
<keyword evidence="3" id="KW-0804">Transcription</keyword>
<dbReference type="InterPro" id="IPR001789">
    <property type="entry name" value="Sig_transdc_resp-reg_receiver"/>
</dbReference>
<evidence type="ECO:0000256" key="1">
    <source>
        <dbReference type="ARBA" id="ARBA00023012"/>
    </source>
</evidence>
<keyword evidence="2" id="KW-0805">Transcription regulation</keyword>
<evidence type="ECO:0000313" key="8">
    <source>
        <dbReference type="Proteomes" id="UP001497480"/>
    </source>
</evidence>
<feature type="domain" description="Response regulatory" evidence="6">
    <location>
        <begin position="1"/>
        <end position="31"/>
    </location>
</feature>
<accession>A0AAV1XPJ3</accession>
<comment type="caution">
    <text evidence="4">Lacks conserved residue(s) required for the propagation of feature annotation.</text>
</comment>
<organism evidence="7 8">
    <name type="scientific">Lupinus luteus</name>
    <name type="common">European yellow lupine</name>
    <dbReference type="NCBI Taxonomy" id="3873"/>
    <lineage>
        <taxon>Eukaryota</taxon>
        <taxon>Viridiplantae</taxon>
        <taxon>Streptophyta</taxon>
        <taxon>Embryophyta</taxon>
        <taxon>Tracheophyta</taxon>
        <taxon>Spermatophyta</taxon>
        <taxon>Magnoliopsida</taxon>
        <taxon>eudicotyledons</taxon>
        <taxon>Gunneridae</taxon>
        <taxon>Pentapetalae</taxon>
        <taxon>rosids</taxon>
        <taxon>fabids</taxon>
        <taxon>Fabales</taxon>
        <taxon>Fabaceae</taxon>
        <taxon>Papilionoideae</taxon>
        <taxon>50 kb inversion clade</taxon>
        <taxon>genistoids sensu lato</taxon>
        <taxon>core genistoids</taxon>
        <taxon>Genisteae</taxon>
        <taxon>Lupinus</taxon>
    </lineage>
</organism>
<keyword evidence="1" id="KW-0902">Two-component regulatory system</keyword>
<dbReference type="Gene3D" id="3.40.50.2300">
    <property type="match status" value="1"/>
</dbReference>
<keyword evidence="8" id="KW-1185">Reference proteome</keyword>
<proteinExistence type="predicted"/>
<dbReference type="GO" id="GO:0009736">
    <property type="term" value="P:cytokinin-activated signaling pathway"/>
    <property type="evidence" value="ECO:0007669"/>
    <property type="project" value="InterPro"/>
</dbReference>
<feature type="region of interest" description="Disordered" evidence="5">
    <location>
        <begin position="34"/>
        <end position="56"/>
    </location>
</feature>
<dbReference type="InterPro" id="IPR045279">
    <property type="entry name" value="ARR-like"/>
</dbReference>
<dbReference type="EMBL" id="CAXHTB010000016">
    <property type="protein sequence ID" value="CAL0323147.1"/>
    <property type="molecule type" value="Genomic_DNA"/>
</dbReference>
<dbReference type="PROSITE" id="PS50110">
    <property type="entry name" value="RESPONSE_REGULATORY"/>
    <property type="match status" value="1"/>
</dbReference>
<dbReference type="AlphaFoldDB" id="A0AAV1XPJ3"/>
<evidence type="ECO:0000259" key="6">
    <source>
        <dbReference type="PROSITE" id="PS50110"/>
    </source>
</evidence>
<protein>
    <recommendedName>
        <fullName evidence="6">Response regulatory domain-containing protein</fullName>
    </recommendedName>
</protein>
<dbReference type="Proteomes" id="UP001497480">
    <property type="component" value="Unassembled WGS sequence"/>
</dbReference>
<dbReference type="PANTHER" id="PTHR43874">
    <property type="entry name" value="TWO-COMPONENT RESPONSE REGULATOR"/>
    <property type="match status" value="1"/>
</dbReference>
<evidence type="ECO:0000256" key="3">
    <source>
        <dbReference type="ARBA" id="ARBA00023163"/>
    </source>
</evidence>
<evidence type="ECO:0000256" key="2">
    <source>
        <dbReference type="ARBA" id="ARBA00023015"/>
    </source>
</evidence>
<sequence>MVMKGITRGACDYLLKPIRIEELKNIWQHVIRKKKKKKTDLKEQNKTNNQDIPDPVHRNAANMVAALGSADPSYFRTGSLNGVGGFQTLSGSGQFPHNNAAFKSFPASGMIGRLNTPSSLFGTHQLGQNLTNSANDQLKFQSAIGCDYLNGVQGIPASVSLVQNFTNVNDAKIPFPILNDKLTDQMPKVTLGSAPSPILGISNNALMLESNPRDTQENSEFPFSLVNNSSCNDIWSSAMHSSRTSSFPPSQCCRQAPAFNITSSTTSLSNQCPDPFTDMHSQNNDVSFQWWDDANVIGSSINSLTPVNGVDDPEGHNSTNSTFHRNSDFNFSNALQMKHDGVIELTGDYSLKPHQVYTMNRIAGSLGHYDDE</sequence>
<evidence type="ECO:0000313" key="7">
    <source>
        <dbReference type="EMBL" id="CAL0323147.1"/>
    </source>
</evidence>
<reference evidence="7 8" key="1">
    <citation type="submission" date="2024-03" db="EMBL/GenBank/DDBJ databases">
        <authorList>
            <person name="Martinez-Hernandez J."/>
        </authorList>
    </citation>
    <scope>NUCLEOTIDE SEQUENCE [LARGE SCALE GENOMIC DNA]</scope>
</reference>
<evidence type="ECO:0000256" key="4">
    <source>
        <dbReference type="PROSITE-ProRule" id="PRU00169"/>
    </source>
</evidence>